<feature type="compositionally biased region" description="Low complexity" evidence="9">
    <location>
        <begin position="242"/>
        <end position="256"/>
    </location>
</feature>
<proteinExistence type="predicted"/>
<keyword evidence="2" id="KW-0813">Transport</keyword>
<dbReference type="PANTHER" id="PTHR13437:SF2">
    <property type="entry name" value="NUCLEOPORIN P58_P45"/>
    <property type="match status" value="1"/>
</dbReference>
<keyword evidence="8" id="KW-0175">Coiled coil</keyword>
<dbReference type="PANTHER" id="PTHR13437">
    <property type="entry name" value="NUCLEOPORIN P58/P45 NUCLEOPORIN-LIKE PROTEIN 1"/>
    <property type="match status" value="1"/>
</dbReference>
<keyword evidence="5" id="KW-0811">Translocation</keyword>
<evidence type="ECO:0000256" key="3">
    <source>
        <dbReference type="ARBA" id="ARBA00022816"/>
    </source>
</evidence>
<feature type="compositionally biased region" description="Low complexity" evidence="9">
    <location>
        <begin position="173"/>
        <end position="211"/>
    </location>
</feature>
<evidence type="ECO:0000256" key="5">
    <source>
        <dbReference type="ARBA" id="ARBA00023010"/>
    </source>
</evidence>
<evidence type="ECO:0000256" key="1">
    <source>
        <dbReference type="ARBA" id="ARBA00004567"/>
    </source>
</evidence>
<feature type="compositionally biased region" description="Polar residues" evidence="9">
    <location>
        <begin position="1"/>
        <end position="20"/>
    </location>
</feature>
<protein>
    <recommendedName>
        <fullName evidence="12">Nucleoporin Nup58</fullName>
    </recommendedName>
</protein>
<organism evidence="10 11">
    <name type="scientific">Bemisia tabaci</name>
    <name type="common">Sweetpotato whitefly</name>
    <name type="synonym">Aleurodes tabaci</name>
    <dbReference type="NCBI Taxonomy" id="7038"/>
    <lineage>
        <taxon>Eukaryota</taxon>
        <taxon>Metazoa</taxon>
        <taxon>Ecdysozoa</taxon>
        <taxon>Arthropoda</taxon>
        <taxon>Hexapoda</taxon>
        <taxon>Insecta</taxon>
        <taxon>Pterygota</taxon>
        <taxon>Neoptera</taxon>
        <taxon>Paraneoptera</taxon>
        <taxon>Hemiptera</taxon>
        <taxon>Sternorrhyncha</taxon>
        <taxon>Aleyrodoidea</taxon>
        <taxon>Aleyrodidae</taxon>
        <taxon>Aleyrodinae</taxon>
        <taxon>Bemisia</taxon>
    </lineage>
</organism>
<feature type="region of interest" description="Disordered" evidence="9">
    <location>
        <begin position="173"/>
        <end position="216"/>
    </location>
</feature>
<keyword evidence="4" id="KW-0653">Protein transport</keyword>
<dbReference type="InterPro" id="IPR024882">
    <property type="entry name" value="NUP58/p45/49"/>
</dbReference>
<feature type="compositionally biased region" description="Low complexity" evidence="9">
    <location>
        <begin position="367"/>
        <end position="381"/>
    </location>
</feature>
<feature type="coiled-coil region" evidence="8">
    <location>
        <begin position="517"/>
        <end position="544"/>
    </location>
</feature>
<evidence type="ECO:0000313" key="10">
    <source>
        <dbReference type="EMBL" id="CAH0389051.1"/>
    </source>
</evidence>
<feature type="region of interest" description="Disordered" evidence="9">
    <location>
        <begin position="357"/>
        <end position="406"/>
    </location>
</feature>
<accession>A0A9P0ACU3</accession>
<sequence>MAFSGFNTGSPFGTPNTTAATPAFGSPATTLFGGTGSPAQSSPFNLSSNQPKLSFGGLAGAPSTQPNFQFASSTPAAQPAQTGFSFGSTPASQPAQTGFNFGATPAPAQQTQAAQPGQLGQPAQSGFSFGATSLAQPTLGATAPASAQAAAPAFSFGATTTAAQPAQSGFNFSAPASAAPTQPAAQTGFNFSAPTQQTQPAQSTQPTQAPTLGLGAPASTGFSFGATTTAAATSAPTLSFGAPSATTTQPTQPAQTGFSFGATTSAPATGLSFGTPATSAQATTGLGQATTTASTGLNFGLGSTLGATKPTLSFGTPTSTTTAAPTLGKLPGLSFPSATSTATAATSAPTGLTFSFSTPASTQAGKTTGSTPATTTTTTTTFKGLGGVDPGQITSGTSTSAGPTDKVALKDNPIPNELMQTVEQFKSFVKTQKSISSEVARASVKPMDKISENVDSMRTLVTTLATSLQKNKSMADKIKAETMKCFQNCEMAQRTQDTPSGLQNQNLAPLDFFNNLVSQFDHDLNVLRLEIENAERHVKSLTSSSELNPQELSLALRKLHDSFVALAGRLQGVHSSVQTLKNQHLSLRRQYLKDTTNIFEKKPGLVKKNTNPVNNIVTFSPGPTPFSADGNLNNLVTLSSLGMTKSAYTPLQPQPSLSTWNNPSGLNLPSLISNTSMINQSTSTLPAGGVFAANTPTFQLQKPPLSNKRGKR</sequence>
<evidence type="ECO:0000256" key="2">
    <source>
        <dbReference type="ARBA" id="ARBA00022448"/>
    </source>
</evidence>
<dbReference type="GO" id="GO:0051028">
    <property type="term" value="P:mRNA transport"/>
    <property type="evidence" value="ECO:0007669"/>
    <property type="project" value="UniProtKB-KW"/>
</dbReference>
<gene>
    <name evidence="10" type="ORF">BEMITA_LOCUS7923</name>
</gene>
<dbReference type="AlphaFoldDB" id="A0A9P0ACU3"/>
<evidence type="ECO:0000256" key="9">
    <source>
        <dbReference type="SAM" id="MobiDB-lite"/>
    </source>
</evidence>
<feature type="region of interest" description="Disordered" evidence="9">
    <location>
        <begin position="1"/>
        <end position="131"/>
    </location>
</feature>
<evidence type="ECO:0000256" key="4">
    <source>
        <dbReference type="ARBA" id="ARBA00022927"/>
    </source>
</evidence>
<dbReference type="Proteomes" id="UP001152759">
    <property type="component" value="Chromosome 4"/>
</dbReference>
<evidence type="ECO:0008006" key="12">
    <source>
        <dbReference type="Google" id="ProtNLM"/>
    </source>
</evidence>
<keyword evidence="7" id="KW-0539">Nucleus</keyword>
<dbReference type="GO" id="GO:0005643">
    <property type="term" value="C:nuclear pore"/>
    <property type="evidence" value="ECO:0007669"/>
    <property type="project" value="UniProtKB-SubCell"/>
</dbReference>
<dbReference type="GO" id="GO:0017056">
    <property type="term" value="F:structural constituent of nuclear pore"/>
    <property type="evidence" value="ECO:0007669"/>
    <property type="project" value="InterPro"/>
</dbReference>
<dbReference type="GO" id="GO:0015031">
    <property type="term" value="P:protein transport"/>
    <property type="evidence" value="ECO:0007669"/>
    <property type="project" value="UniProtKB-KW"/>
</dbReference>
<keyword evidence="11" id="KW-1185">Reference proteome</keyword>
<feature type="compositionally biased region" description="Polar residues" evidence="9">
    <location>
        <begin position="392"/>
        <end position="402"/>
    </location>
</feature>
<name>A0A9P0ACU3_BEMTA</name>
<dbReference type="EMBL" id="OU963865">
    <property type="protein sequence ID" value="CAH0389051.1"/>
    <property type="molecule type" value="Genomic_DNA"/>
</dbReference>
<keyword evidence="3" id="KW-0509">mRNA transport</keyword>
<feature type="compositionally biased region" description="Polar residues" evidence="9">
    <location>
        <begin position="37"/>
        <end position="52"/>
    </location>
</feature>
<evidence type="ECO:0000256" key="7">
    <source>
        <dbReference type="ARBA" id="ARBA00023242"/>
    </source>
</evidence>
<dbReference type="KEGG" id="btab:109033604"/>
<feature type="region of interest" description="Disordered" evidence="9">
    <location>
        <begin position="241"/>
        <end position="263"/>
    </location>
</feature>
<evidence type="ECO:0000256" key="8">
    <source>
        <dbReference type="SAM" id="Coils"/>
    </source>
</evidence>
<dbReference type="GO" id="GO:0008139">
    <property type="term" value="F:nuclear localization sequence binding"/>
    <property type="evidence" value="ECO:0007669"/>
    <property type="project" value="InterPro"/>
</dbReference>
<keyword evidence="6" id="KW-0906">Nuclear pore complex</keyword>
<dbReference type="Gene3D" id="6.10.140.1350">
    <property type="match status" value="1"/>
</dbReference>
<feature type="compositionally biased region" description="Low complexity" evidence="9">
    <location>
        <begin position="102"/>
        <end position="124"/>
    </location>
</feature>
<feature type="compositionally biased region" description="Polar residues" evidence="9">
    <location>
        <begin position="62"/>
        <end position="99"/>
    </location>
</feature>
<reference evidence="10" key="1">
    <citation type="submission" date="2021-12" db="EMBL/GenBank/DDBJ databases">
        <authorList>
            <person name="King R."/>
        </authorList>
    </citation>
    <scope>NUCLEOTIDE SEQUENCE</scope>
</reference>
<feature type="compositionally biased region" description="Polar residues" evidence="9">
    <location>
        <begin position="357"/>
        <end position="366"/>
    </location>
</feature>
<evidence type="ECO:0000256" key="6">
    <source>
        <dbReference type="ARBA" id="ARBA00023132"/>
    </source>
</evidence>
<comment type="subcellular location">
    <subcellularLocation>
        <location evidence="1">Nucleus</location>
        <location evidence="1">Nuclear pore complex</location>
    </subcellularLocation>
</comment>
<dbReference type="Pfam" id="PF15967">
    <property type="entry name" value="Nucleoporin_FG2"/>
    <property type="match status" value="1"/>
</dbReference>
<evidence type="ECO:0000313" key="11">
    <source>
        <dbReference type="Proteomes" id="UP001152759"/>
    </source>
</evidence>